<dbReference type="GO" id="GO:1901359">
    <property type="term" value="F:tungstate binding"/>
    <property type="evidence" value="ECO:0007669"/>
    <property type="project" value="UniProtKB-ARBA"/>
</dbReference>
<keyword evidence="8" id="KW-1185">Reference proteome</keyword>
<keyword evidence="4" id="KW-0732">Signal</keyword>
<proteinExistence type="inferred from homology"/>
<evidence type="ECO:0000256" key="5">
    <source>
        <dbReference type="ARBA" id="ARBA00062515"/>
    </source>
</evidence>
<dbReference type="Pfam" id="PF13531">
    <property type="entry name" value="SBP_bac_11"/>
    <property type="match status" value="1"/>
</dbReference>
<reference evidence="7" key="1">
    <citation type="submission" date="2022-10" db="EMBL/GenBank/DDBJ databases">
        <authorList>
            <person name="Koch H."/>
        </authorList>
    </citation>
    <scope>NUCLEOTIDE SEQUENCE</scope>
    <source>
        <strain evidence="7">DNF</strain>
    </source>
</reference>
<dbReference type="SUPFAM" id="SSF53850">
    <property type="entry name" value="Periplasmic binding protein-like II"/>
    <property type="match status" value="1"/>
</dbReference>
<keyword evidence="2 6" id="KW-0500">Molybdenum</keyword>
<dbReference type="NCBIfam" id="TIGR01256">
    <property type="entry name" value="modA"/>
    <property type="match status" value="1"/>
</dbReference>
<name>A0AA86T3X3_9BACT</name>
<comment type="subunit">
    <text evidence="5">The complex is composed of two ATP-binding proteins (ModC), two transmembrane proteins (ModB) and a solute-binding protein (ModA).</text>
</comment>
<feature type="binding site" evidence="6">
    <location>
        <position position="71"/>
    </location>
    <ligand>
        <name>molybdate</name>
        <dbReference type="ChEBI" id="CHEBI:36264"/>
    </ligand>
</feature>
<feature type="binding site" evidence="6">
    <location>
        <position position="182"/>
    </location>
    <ligand>
        <name>molybdate</name>
        <dbReference type="ChEBI" id="CHEBI:36264"/>
    </ligand>
</feature>
<evidence type="ECO:0000256" key="2">
    <source>
        <dbReference type="ARBA" id="ARBA00022505"/>
    </source>
</evidence>
<dbReference type="InterPro" id="IPR006311">
    <property type="entry name" value="TAT_signal"/>
</dbReference>
<accession>A0AA86T3X3</accession>
<gene>
    <name evidence="7" type="ORF">DNFV4_01978</name>
</gene>
<evidence type="ECO:0000256" key="1">
    <source>
        <dbReference type="ARBA" id="ARBA00009175"/>
    </source>
</evidence>
<dbReference type="InterPro" id="IPR005950">
    <property type="entry name" value="ModA"/>
</dbReference>
<evidence type="ECO:0000256" key="4">
    <source>
        <dbReference type="ARBA" id="ARBA00022729"/>
    </source>
</evidence>
<dbReference type="Gene3D" id="3.40.190.10">
    <property type="entry name" value="Periplasmic binding protein-like II"/>
    <property type="match status" value="2"/>
</dbReference>
<evidence type="ECO:0000256" key="6">
    <source>
        <dbReference type="PIRSR" id="PIRSR004846-1"/>
    </source>
</evidence>
<dbReference type="InterPro" id="IPR050682">
    <property type="entry name" value="ModA/WtpA"/>
</dbReference>
<comment type="similarity">
    <text evidence="1">Belongs to the bacterial solute-binding protein ModA family.</text>
</comment>
<dbReference type="AlphaFoldDB" id="A0AA86T3X3"/>
<dbReference type="KEGG" id="nti:DNFV4_01978"/>
<sequence>MKLVMSRRSILNLSGRWAMAMVLVALWTPWTAWAGDLTIAAASDLNFAFKELVGEYEKKTGERVKLTLGSSGNFFSQIQNGAPFDLYFSADIAYPKKLEDTGLTVPGSLYKYAVGRIVVWTLSGSTLPVENRGIEVLLDPSVKKIAIANPKHAPYGRAAVSAMDHFKLHERVKDKLVLGENISQTAQFIESGASDVGIIALSLALAPAMKANGKYWEIPADAHPPLEQGAVILKSSSNQDRAKSFLEFLKGPEGRTIMTRYGFTLPS</sequence>
<dbReference type="Proteomes" id="UP001179121">
    <property type="component" value="Chromosome"/>
</dbReference>
<evidence type="ECO:0000313" key="7">
    <source>
        <dbReference type="EMBL" id="CAI4031559.1"/>
    </source>
</evidence>
<dbReference type="RefSeq" id="WP_289268468.1">
    <property type="nucleotide sequence ID" value="NZ_OX365700.1"/>
</dbReference>
<dbReference type="PANTHER" id="PTHR30632">
    <property type="entry name" value="MOLYBDATE-BINDING PERIPLASMIC PROTEIN"/>
    <property type="match status" value="1"/>
</dbReference>
<dbReference type="GO" id="GO:0046872">
    <property type="term" value="F:metal ion binding"/>
    <property type="evidence" value="ECO:0007669"/>
    <property type="project" value="UniProtKB-KW"/>
</dbReference>
<dbReference type="PIRSF" id="PIRSF004846">
    <property type="entry name" value="ModA"/>
    <property type="match status" value="1"/>
</dbReference>
<keyword evidence="3 6" id="KW-0479">Metal-binding</keyword>
<dbReference type="EMBL" id="OX365700">
    <property type="protein sequence ID" value="CAI4031559.1"/>
    <property type="molecule type" value="Genomic_DNA"/>
</dbReference>
<dbReference type="GO" id="GO:0015689">
    <property type="term" value="P:molybdate ion transport"/>
    <property type="evidence" value="ECO:0007669"/>
    <property type="project" value="InterPro"/>
</dbReference>
<dbReference type="PANTHER" id="PTHR30632:SF14">
    <property type="entry name" value="TUNGSTATE_MOLYBDATE_CHROMATE-BINDING PROTEIN MODA"/>
    <property type="match status" value="1"/>
</dbReference>
<evidence type="ECO:0000313" key="8">
    <source>
        <dbReference type="Proteomes" id="UP001179121"/>
    </source>
</evidence>
<organism evidence="7 8">
    <name type="scientific">Nitrospira tepida</name>
    <dbReference type="NCBI Taxonomy" id="2973512"/>
    <lineage>
        <taxon>Bacteria</taxon>
        <taxon>Pseudomonadati</taxon>
        <taxon>Nitrospirota</taxon>
        <taxon>Nitrospiria</taxon>
        <taxon>Nitrospirales</taxon>
        <taxon>Nitrospiraceae</taxon>
        <taxon>Nitrospira</taxon>
    </lineage>
</organism>
<dbReference type="GO" id="GO:0030973">
    <property type="term" value="F:molybdate ion binding"/>
    <property type="evidence" value="ECO:0007669"/>
    <property type="project" value="InterPro"/>
</dbReference>
<evidence type="ECO:0000256" key="3">
    <source>
        <dbReference type="ARBA" id="ARBA00022723"/>
    </source>
</evidence>
<dbReference type="CDD" id="cd13539">
    <property type="entry name" value="PBP2_AvModA"/>
    <property type="match status" value="1"/>
</dbReference>
<protein>
    <submittedName>
        <fullName evidence="7">Molybdate ABC transporter substrate-binding protein</fullName>
    </submittedName>
</protein>
<dbReference type="InterPro" id="IPR044084">
    <property type="entry name" value="AvModA-like_subst-bd"/>
</dbReference>
<dbReference type="PROSITE" id="PS51318">
    <property type="entry name" value="TAT"/>
    <property type="match status" value="1"/>
</dbReference>
<dbReference type="FunFam" id="3.40.190.10:FF:000035">
    <property type="entry name" value="Molybdate ABC transporter substrate-binding protein"/>
    <property type="match status" value="1"/>
</dbReference>